<sequence>MLAAVSAATAQERFDYIFRRNPWNGGPNAAGIRQDSLSRSYAEIYFTKENGGLTGHSASDDSWNAGAKTESVRHLKKVSFSGGFGYDYFDGRNMCGSMFTEPGYYPVDILEFTPGRKVREDYTFTGGVSAVLGNRWTGGLRVEFEARNYAKRKDLRHKNTRLDFEFSPGVMYHAGRFAVGGGYIVGTNSEKVDAEGVGPGADLYEAFFDRGLLYGSLEKWGSTDIHLSTNGVSGFPVRENTQGAGVQLQYGPFYADVAYRNRQGETGESRIIWHLFETHQVTANAALSLGTALRRHFVRVNLDWQTLGTDENIITTETINGVQIITIHGSTPTFGRKGLDLGGEYEFVAPHTDLRAGVGYSQLNRESTLMYPYVKGQKLHFTKIYASLIRTFGLWELTLAADYRLGGFTEREKRFETPGVQPGEYPGQLTAYYDYENEYLTAKRLGTALGLRRNIKRFYIDVFARYEHGFGLEYVAQPNRVAATLSVGYNF</sequence>
<organism evidence="1 2">
    <name type="scientific">Alistipes onderdonkii subsp. vulgaris</name>
    <dbReference type="NCBI Taxonomy" id="2585117"/>
    <lineage>
        <taxon>Bacteria</taxon>
        <taxon>Pseudomonadati</taxon>
        <taxon>Bacteroidota</taxon>
        <taxon>Bacteroidia</taxon>
        <taxon>Bacteroidales</taxon>
        <taxon>Rikenellaceae</taxon>
        <taxon>Alistipes</taxon>
    </lineage>
</organism>
<proteinExistence type="predicted"/>
<dbReference type="Proteomes" id="UP000317465">
    <property type="component" value="Chromosome"/>
</dbReference>
<evidence type="ECO:0000313" key="2">
    <source>
        <dbReference type="Proteomes" id="UP000317465"/>
    </source>
</evidence>
<keyword evidence="2" id="KW-1185">Reference proteome</keyword>
<name>A0ACA8QXN8_9BACT</name>
<evidence type="ECO:0000313" key="1">
    <source>
        <dbReference type="EMBL" id="BBL09584.1"/>
    </source>
</evidence>
<reference evidence="1 2" key="1">
    <citation type="journal article" date="2020" name="Int. J. Syst. Evol. Microbiol.">
        <title>Alistipes communis sp. nov., Alistipes dispar sp. nov. and Alistipes onderdonkii subsp. vulgaris subsp. nov., isolated from human faeces, and creation of Alistipes onderdonkii subsp. onderdonkii subsp. nov.</title>
        <authorList>
            <person name="Sakamoto M."/>
            <person name="Ikeyama N."/>
            <person name="Ogata Y."/>
            <person name="Suda W."/>
            <person name="Iino T."/>
            <person name="Hattori M."/>
            <person name="Ohkuma M."/>
        </authorList>
    </citation>
    <scope>NUCLEOTIDE SEQUENCE [LARGE SCALE GENOMIC DNA]</scope>
    <source>
        <strain evidence="1 2">5CPYCFAH4</strain>
    </source>
</reference>
<protein>
    <submittedName>
        <fullName evidence="1">Uncharacterized protein</fullName>
    </submittedName>
</protein>
<gene>
    <name evidence="1" type="ORF">A5CPYCFAH4_18080</name>
</gene>
<accession>A0ACA8QXN8</accession>
<dbReference type="EMBL" id="AP019737">
    <property type="protein sequence ID" value="BBL09584.1"/>
    <property type="molecule type" value="Genomic_DNA"/>
</dbReference>